<keyword evidence="1" id="KW-1133">Transmembrane helix</keyword>
<name>V6LCW8_9EUKA</name>
<dbReference type="EMBL" id="KI546169">
    <property type="protein sequence ID" value="EST41526.1"/>
    <property type="molecule type" value="Genomic_DNA"/>
</dbReference>
<gene>
    <name evidence="2" type="ORF">SS50377_18862</name>
</gene>
<keyword evidence="1" id="KW-0812">Transmembrane</keyword>
<sequence>LVEVARWREVMAPPKNIHTKPCRAVGTLKQKVNRIAPLNWAMGHASRTPVSLSRTGRMDPNWQDSIAFFNLVLLFDIVDRLSRYPTTGMTSLSKQGSCSYSRFSFTSYIYDQWKQVETKFQKIIYDSDIILQHSKNISFNFVLSYISNQYYNVIILPLLKSTLTYICSMLVFMMFVQTHLKRIKYIIQSIAFKSITHPRRYILFLE</sequence>
<dbReference type="VEuPathDB" id="GiardiaDB:SS50377_28676"/>
<evidence type="ECO:0000313" key="2">
    <source>
        <dbReference type="EMBL" id="EST41526.1"/>
    </source>
</evidence>
<accession>V6LCW8</accession>
<dbReference type="AlphaFoldDB" id="V6LCW8"/>
<organism evidence="2">
    <name type="scientific">Spironucleus salmonicida</name>
    <dbReference type="NCBI Taxonomy" id="348837"/>
    <lineage>
        <taxon>Eukaryota</taxon>
        <taxon>Metamonada</taxon>
        <taxon>Diplomonadida</taxon>
        <taxon>Hexamitidae</taxon>
        <taxon>Hexamitinae</taxon>
        <taxon>Spironucleus</taxon>
    </lineage>
</organism>
<feature type="non-terminal residue" evidence="2">
    <location>
        <position position="1"/>
    </location>
</feature>
<protein>
    <submittedName>
        <fullName evidence="2">Uncharacterized protein</fullName>
    </submittedName>
</protein>
<reference evidence="2" key="1">
    <citation type="journal article" date="2014" name="PLoS Genet.">
        <title>The Genome of Spironucleus salmonicida Highlights a Fish Pathogen Adapted to Fluctuating Environments.</title>
        <authorList>
            <person name="Xu F."/>
            <person name="Jerlstrom-Hultqvist J."/>
            <person name="Einarsson E."/>
            <person name="Astvaldsson A."/>
            <person name="Svard S.G."/>
            <person name="Andersson J.O."/>
        </authorList>
    </citation>
    <scope>NUCLEOTIDE SEQUENCE</scope>
</reference>
<evidence type="ECO:0000256" key="1">
    <source>
        <dbReference type="SAM" id="Phobius"/>
    </source>
</evidence>
<proteinExistence type="predicted"/>
<feature type="transmembrane region" description="Helical" evidence="1">
    <location>
        <begin position="150"/>
        <end position="176"/>
    </location>
</feature>
<keyword evidence="1" id="KW-0472">Membrane</keyword>